<organism evidence="1 2">
    <name type="scientific">Mycobacterium phage Blue7</name>
    <dbReference type="NCBI Taxonomy" id="1089117"/>
    <lineage>
        <taxon>Viruses</taxon>
        <taxon>Duplodnaviria</taxon>
        <taxon>Heunggongvirae</taxon>
        <taxon>Uroviricota</taxon>
        <taxon>Caudoviricetes</taxon>
        <taxon>Gladiatorvirus</taxon>
        <taxon>Gladiatorvirus hammer</taxon>
    </lineage>
</organism>
<evidence type="ECO:0000313" key="2">
    <source>
        <dbReference type="Proteomes" id="UP000007316"/>
    </source>
</evidence>
<name>G8I681_9CAUD</name>
<proteinExistence type="predicted"/>
<sequence length="44" mass="4929">MLFSSREAALMAASQIDENDYERGTHDRIQFDGLLASEAVVEEI</sequence>
<dbReference type="KEGG" id="vg:18562368"/>
<dbReference type="RefSeq" id="YP_009014528.1">
    <property type="nucleotide sequence ID" value="NC_023713.1"/>
</dbReference>
<dbReference type="OrthoDB" id="25725at10239"/>
<reference evidence="1 2" key="1">
    <citation type="journal article" date="2012" name="J. Virol.">
        <title>Complete Genome Sequences of 138 Mycobacteriophages.</title>
        <authorList>
            <consortium name="the Science Education Alliance Phage Hunters Advancing Genomics and Evolutionary Science Program"/>
            <consortium name="the KwaZulu-Natal Research Institute for Tuberculosis and HIV Mycobacterial Genetics Course Students"/>
            <consortium name="the Phage Hunters Integrating Research and Education Program"/>
            <person name="Hatfull G.F."/>
        </authorList>
    </citation>
    <scope>NUCLEOTIDE SEQUENCE [LARGE SCALE GENOMIC DNA]</scope>
</reference>
<evidence type="ECO:0000313" key="1">
    <source>
        <dbReference type="EMBL" id="AER48225.1"/>
    </source>
</evidence>
<protein>
    <submittedName>
        <fullName evidence="1">Uncharacterized protein</fullName>
    </submittedName>
</protein>
<dbReference type="EMBL" id="JN698999">
    <property type="protein sequence ID" value="AER48225.1"/>
    <property type="molecule type" value="Genomic_DNA"/>
</dbReference>
<dbReference type="GeneID" id="18562368"/>
<accession>G8I681</accession>
<gene>
    <name evidence="1" type="primary">40</name>
    <name evidence="1" type="ORF">BLUE7_40</name>
</gene>
<dbReference type="Proteomes" id="UP000007316">
    <property type="component" value="Segment"/>
</dbReference>